<dbReference type="EMBL" id="CP029803">
    <property type="protein sequence ID" value="AWT60478.1"/>
    <property type="molecule type" value="Genomic_DNA"/>
</dbReference>
<feature type="transmembrane region" description="Helical" evidence="1">
    <location>
        <begin position="464"/>
        <end position="489"/>
    </location>
</feature>
<evidence type="ECO:0000313" key="5">
    <source>
        <dbReference type="Proteomes" id="UP000247465"/>
    </source>
</evidence>
<keyword evidence="1" id="KW-0812">Transmembrane</keyword>
<dbReference type="InterPro" id="IPR046711">
    <property type="entry name" value="DUF6784"/>
</dbReference>
<feature type="transmembrane region" description="Helical" evidence="1">
    <location>
        <begin position="515"/>
        <end position="534"/>
    </location>
</feature>
<feature type="domain" description="DUF6785" evidence="3">
    <location>
        <begin position="336"/>
        <end position="697"/>
    </location>
</feature>
<keyword evidence="1" id="KW-0472">Membrane</keyword>
<feature type="transmembrane region" description="Helical" evidence="1">
    <location>
        <begin position="578"/>
        <end position="596"/>
    </location>
</feature>
<evidence type="ECO:0000313" key="4">
    <source>
        <dbReference type="EMBL" id="AWT60478.1"/>
    </source>
</evidence>
<dbReference type="AlphaFoldDB" id="A0A2Z4AH49"/>
<evidence type="ECO:0000259" key="2">
    <source>
        <dbReference type="Pfam" id="PF20580"/>
    </source>
</evidence>
<evidence type="ECO:0000256" key="1">
    <source>
        <dbReference type="SAM" id="Phobius"/>
    </source>
</evidence>
<dbReference type="Pfam" id="PF20581">
    <property type="entry name" value="DUF6785"/>
    <property type="match status" value="1"/>
</dbReference>
<dbReference type="InterPro" id="IPR046712">
    <property type="entry name" value="DUF6785"/>
</dbReference>
<protein>
    <submittedName>
        <fullName evidence="4">Uncharacterized protein</fullName>
    </submittedName>
</protein>
<feature type="transmembrane region" description="Helical" evidence="1">
    <location>
        <begin position="746"/>
        <end position="769"/>
    </location>
</feature>
<proteinExistence type="predicted"/>
<feature type="transmembrane region" description="Helical" evidence="1">
    <location>
        <begin position="12"/>
        <end position="34"/>
    </location>
</feature>
<feature type="transmembrane region" description="Helical" evidence="1">
    <location>
        <begin position="781"/>
        <end position="799"/>
    </location>
</feature>
<feature type="transmembrane region" description="Helical" evidence="1">
    <location>
        <begin position="346"/>
        <end position="367"/>
    </location>
</feature>
<feature type="transmembrane region" description="Helical" evidence="1">
    <location>
        <begin position="669"/>
        <end position="690"/>
    </location>
</feature>
<evidence type="ECO:0000259" key="3">
    <source>
        <dbReference type="Pfam" id="PF20581"/>
    </source>
</evidence>
<feature type="transmembrane region" description="Helical" evidence="1">
    <location>
        <begin position="46"/>
        <end position="66"/>
    </location>
</feature>
<dbReference type="Proteomes" id="UP000247465">
    <property type="component" value="Chromosome"/>
</dbReference>
<feature type="transmembrane region" description="Helical" evidence="1">
    <location>
        <begin position="78"/>
        <end position="99"/>
    </location>
</feature>
<dbReference type="KEGG" id="mtar:DF168_01692"/>
<feature type="transmembrane region" description="Helical" evidence="1">
    <location>
        <begin position="608"/>
        <end position="625"/>
    </location>
</feature>
<organism evidence="4 5">
    <name type="scientific">Candidatus Moanibacter tarae</name>
    <dbReference type="NCBI Taxonomy" id="2200854"/>
    <lineage>
        <taxon>Bacteria</taxon>
        <taxon>Pseudomonadati</taxon>
        <taxon>Verrucomicrobiota</taxon>
        <taxon>Opitutia</taxon>
        <taxon>Puniceicoccales</taxon>
        <taxon>Puniceicoccales incertae sedis</taxon>
        <taxon>Candidatus Moanibacter</taxon>
    </lineage>
</organism>
<name>A0A2Z4AH49_9BACT</name>
<accession>A0A2Z4AH49</accession>
<sequence length="851" mass="94949">MNVSIIRVISYSLIVLILTAVSIELGGVFMGAGFENGRELGSSALSVPAFWAFLVLLFLTVLFRILARYQLLSRAELLCVLFVALMGSPIMTVGFWRYLVPGVATFPRGESFDHLDAMNTNLWPHGPNLTEDILTHPEKPTVGKEGQVRWEILALSDEQAEQAPIIEQYARSEVSHIRVSLPVWPGKEEGVILGQPYLLTVLAKAESLGAESYYYCRVYHDTEMHFLEEAFASTEEAEKTFSRPDGFRRVGTYGLVFPTTVENSIILEIGLHGEGRVVFRDLQLLNVAAIESSFRGRMVISESDFAKLSKKEQTGLLVKPDHLFSLAGVRYLLTAYIPWKDWLRPLTSWGAFLVLILIATFAIAVIMRREWVDNQRLPLSFAQIPLFFLGDKRGQTFTDSLLPEGWQNRFMWVGFVVAFIWCFLRGLHDINSAIPNLDINLRLNAYIDNPYFQRMLAGCRLEVLALYLGLAMFLEVNVLLSLILGFFLYRAQFLVGEFYGLTYHAGYPYVTEQRLSGYLVYSVLILFFSRKYLFRVFRSAIRSTERGDEVLSSRSALLLFFFAVFGIALWAHMIGMPLGGALVVTLALLSFGLVAMKLRADCGVPSSVMFPHLMVIVAYTGGMTVSGTQGVMFATLVSMIIAYHGFLLIPGIQLEFLELSRRFRIKRSAILTVNIVGVLGGFLIGGWIVLSGVYAKGMDSFPDSTDYAGVTAWTTQYNKYHSEATLETTLATAGKGEGTIDPGTWAFAYAGTLTFIVTLLRQTFTGFWFHPGGIVLGPTWVMYHVWASLFVACVIRYAVLKLGGAATVREKLLPFSAGVFLAAIVAQGVFFIINVFLFYIADSTQLQFGLL</sequence>
<feature type="transmembrane region" description="Helical" evidence="1">
    <location>
        <begin position="631"/>
        <end position="649"/>
    </location>
</feature>
<feature type="transmembrane region" description="Helical" evidence="1">
    <location>
        <begin position="819"/>
        <end position="841"/>
    </location>
</feature>
<feature type="transmembrane region" description="Helical" evidence="1">
    <location>
        <begin position="555"/>
        <end position="572"/>
    </location>
</feature>
<dbReference type="Pfam" id="PF20580">
    <property type="entry name" value="DUF6784"/>
    <property type="match status" value="1"/>
</dbReference>
<feature type="domain" description="DUF6784" evidence="2">
    <location>
        <begin position="746"/>
        <end position="836"/>
    </location>
</feature>
<gene>
    <name evidence="4" type="ORF">DF168_01692</name>
</gene>
<keyword evidence="1" id="KW-1133">Transmembrane helix</keyword>
<reference evidence="4 5" key="1">
    <citation type="submission" date="2018-06" db="EMBL/GenBank/DDBJ databases">
        <title>Draft Genome Sequence of a Novel Marine Bacterium Related to the Verrucomicrobia.</title>
        <authorList>
            <person name="Vosseberg J."/>
            <person name="Martijn J."/>
            <person name="Ettema T.J.G."/>
        </authorList>
    </citation>
    <scope>NUCLEOTIDE SEQUENCE [LARGE SCALE GENOMIC DNA]</scope>
    <source>
        <strain evidence="4">TARA_B100001123</strain>
    </source>
</reference>